<gene>
    <name evidence="2" type="ORF">ABWK59_04740</name>
</gene>
<accession>A0AAU8JQZ3</accession>
<dbReference type="InterPro" id="IPR016181">
    <property type="entry name" value="Acyl_CoA_acyltransferase"/>
</dbReference>
<dbReference type="EMBL" id="CP159872">
    <property type="protein sequence ID" value="XCM78286.1"/>
    <property type="molecule type" value="Genomic_DNA"/>
</dbReference>
<dbReference type="InterPro" id="IPR000182">
    <property type="entry name" value="GNAT_dom"/>
</dbReference>
<organism evidence="2">
    <name type="scientific">Kitasatospora camelliae</name>
    <dbReference type="NCBI Taxonomy" id="3156397"/>
    <lineage>
        <taxon>Bacteria</taxon>
        <taxon>Bacillati</taxon>
        <taxon>Actinomycetota</taxon>
        <taxon>Actinomycetes</taxon>
        <taxon>Kitasatosporales</taxon>
        <taxon>Streptomycetaceae</taxon>
        <taxon>Kitasatospora</taxon>
    </lineage>
</organism>
<dbReference type="RefSeq" id="WP_354638057.1">
    <property type="nucleotide sequence ID" value="NZ_CP159872.1"/>
</dbReference>
<name>A0AAU8JQZ3_9ACTN</name>
<protein>
    <submittedName>
        <fullName evidence="2">GNAT family N-acetyltransferase</fullName>
    </submittedName>
</protein>
<dbReference type="GO" id="GO:0016747">
    <property type="term" value="F:acyltransferase activity, transferring groups other than amino-acyl groups"/>
    <property type="evidence" value="ECO:0007669"/>
    <property type="project" value="InterPro"/>
</dbReference>
<evidence type="ECO:0000259" key="1">
    <source>
        <dbReference type="PROSITE" id="PS51186"/>
    </source>
</evidence>
<dbReference type="KEGG" id="kcm:ABWK59_04740"/>
<feature type="domain" description="N-acetyltransferase" evidence="1">
    <location>
        <begin position="123"/>
        <end position="264"/>
    </location>
</feature>
<proteinExistence type="predicted"/>
<dbReference type="SUPFAM" id="SSF55729">
    <property type="entry name" value="Acyl-CoA N-acyltransferases (Nat)"/>
    <property type="match status" value="1"/>
</dbReference>
<dbReference type="Gene3D" id="3.40.630.30">
    <property type="match status" value="1"/>
</dbReference>
<dbReference type="CDD" id="cd04301">
    <property type="entry name" value="NAT_SF"/>
    <property type="match status" value="1"/>
</dbReference>
<sequence>MNSVHSTPGSDEPTVHVARVSDTRWQAVEDDREVGGGDVSRRTDGRLFISVDAWQDPVFDRIAAAMLADLPTPLYTVVDESDPDTASAWRRAGFTPARREWGYVVPTDPAISGLGAVRPPSGVTIVPAGEAEPGPLRALDRALREEVEAAAGWRTMPAEVLPRPDGITPEDLAKFVVARQEGQYVGLLRTAPTRQPRIGLIAVRADRHRRGIARALLAHALDVLHRAGTDAAWAEVDEDNAAATALFEGVGARRAGSLLELVRR</sequence>
<evidence type="ECO:0000313" key="2">
    <source>
        <dbReference type="EMBL" id="XCM78286.1"/>
    </source>
</evidence>
<dbReference type="Pfam" id="PF00583">
    <property type="entry name" value="Acetyltransf_1"/>
    <property type="match status" value="1"/>
</dbReference>
<dbReference type="PROSITE" id="PS51186">
    <property type="entry name" value="GNAT"/>
    <property type="match status" value="1"/>
</dbReference>
<reference evidence="2" key="1">
    <citation type="submission" date="2024-06" db="EMBL/GenBank/DDBJ databases">
        <title>The genome sequences of Kitasatospora sp. strain HUAS MG31.</title>
        <authorList>
            <person name="Mo P."/>
        </authorList>
    </citation>
    <scope>NUCLEOTIDE SEQUENCE</scope>
    <source>
        <strain evidence="2">HUAS MG31</strain>
    </source>
</reference>
<dbReference type="AlphaFoldDB" id="A0AAU8JQZ3"/>